<comment type="caution">
    <text evidence="2">The sequence shown here is derived from an EMBL/GenBank/DDBJ whole genome shotgun (WGS) entry which is preliminary data.</text>
</comment>
<accession>A0ABS0SHQ2</accession>
<evidence type="ECO:0000259" key="1">
    <source>
        <dbReference type="Pfam" id="PF13577"/>
    </source>
</evidence>
<keyword evidence="3" id="KW-1185">Reference proteome</keyword>
<dbReference type="InterPro" id="IPR032710">
    <property type="entry name" value="NTF2-like_dom_sf"/>
</dbReference>
<protein>
    <submittedName>
        <fullName evidence="2">Nuclear transport factor 2 family protein</fullName>
    </submittedName>
</protein>
<dbReference type="SUPFAM" id="SSF54427">
    <property type="entry name" value="NTF2-like"/>
    <property type="match status" value="1"/>
</dbReference>
<proteinExistence type="predicted"/>
<dbReference type="EMBL" id="JADGMQ010000024">
    <property type="protein sequence ID" value="MBI1622837.1"/>
    <property type="molecule type" value="Genomic_DNA"/>
</dbReference>
<dbReference type="Gene3D" id="3.10.450.50">
    <property type="match status" value="1"/>
</dbReference>
<evidence type="ECO:0000313" key="2">
    <source>
        <dbReference type="EMBL" id="MBI1622837.1"/>
    </source>
</evidence>
<name>A0ABS0SHQ2_9HYPH</name>
<feature type="domain" description="SnoaL-like" evidence="1">
    <location>
        <begin position="4"/>
        <end position="129"/>
    </location>
</feature>
<gene>
    <name evidence="2" type="ORF">IOD40_19480</name>
</gene>
<dbReference type="RefSeq" id="WP_198478372.1">
    <property type="nucleotide sequence ID" value="NZ_JADGMQ010000024.1"/>
</dbReference>
<dbReference type="Pfam" id="PF13577">
    <property type="entry name" value="SnoaL_4"/>
    <property type="match status" value="1"/>
</dbReference>
<sequence length="151" mass="16845">MAGRLEDRLALRELNDAFAHALDHGDLELFASLFTDDVFYRNGERRLNGHAELEAFFRARAKSGRLSRHFFSGLMLTFVSDTEAIGKSSWLTFAGSGTPPIAGTQPFVIGDVTDRYRKSADGRWQFTAREIDAVFVNEAIAPLPTSFEQKA</sequence>
<dbReference type="Proteomes" id="UP000601789">
    <property type="component" value="Unassembled WGS sequence"/>
</dbReference>
<evidence type="ECO:0000313" key="3">
    <source>
        <dbReference type="Proteomes" id="UP000601789"/>
    </source>
</evidence>
<dbReference type="InterPro" id="IPR037401">
    <property type="entry name" value="SnoaL-like"/>
</dbReference>
<organism evidence="2 3">
    <name type="scientific">Aquamicrobium zhengzhouense</name>
    <dbReference type="NCBI Taxonomy" id="2781738"/>
    <lineage>
        <taxon>Bacteria</taxon>
        <taxon>Pseudomonadati</taxon>
        <taxon>Pseudomonadota</taxon>
        <taxon>Alphaproteobacteria</taxon>
        <taxon>Hyphomicrobiales</taxon>
        <taxon>Phyllobacteriaceae</taxon>
        <taxon>Aquamicrobium</taxon>
    </lineage>
</organism>
<reference evidence="2 3" key="1">
    <citation type="submission" date="2020-10" db="EMBL/GenBank/DDBJ databases">
        <title>Aquamicrobium zhengzhouensis sp. nov., a exopolysaccharide producing bacterium isolated from farmland soil.</title>
        <authorList>
            <person name="Wang X."/>
        </authorList>
    </citation>
    <scope>NUCLEOTIDE SEQUENCE [LARGE SCALE GENOMIC DNA]</scope>
    <source>
        <strain evidence="3">cd-1</strain>
    </source>
</reference>
<dbReference type="CDD" id="cd00531">
    <property type="entry name" value="NTF2_like"/>
    <property type="match status" value="1"/>
</dbReference>